<feature type="domain" description="Helicase ATP-binding" evidence="18">
    <location>
        <begin position="86"/>
        <end position="244"/>
    </location>
</feature>
<comment type="function">
    <text evidence="15">Part of the Sec protein translocase complex. Interacts with the SecYEG preprotein conducting channel. Has a central role in coupling the hydrolysis of ATP to the transfer of proteins into and across the cell membrane, serving as an ATP-driven molecular motor driving the stepwise translocation of polypeptide chains across the membrane.</text>
</comment>
<dbReference type="PANTHER" id="PTHR30612">
    <property type="entry name" value="SECA INNER MEMBRANE COMPONENT OF SEC PROTEIN SECRETION SYSTEM"/>
    <property type="match status" value="1"/>
</dbReference>
<dbReference type="InterPro" id="IPR027417">
    <property type="entry name" value="P-loop_NTPase"/>
</dbReference>
<dbReference type="PROSITE" id="PS01312">
    <property type="entry name" value="SECA"/>
    <property type="match status" value="1"/>
</dbReference>
<dbReference type="InterPro" id="IPR014018">
    <property type="entry name" value="SecA_motor_DEAD"/>
</dbReference>
<dbReference type="Pfam" id="PF07517">
    <property type="entry name" value="SecA_DEAD"/>
    <property type="match status" value="1"/>
</dbReference>
<dbReference type="InterPro" id="IPR020937">
    <property type="entry name" value="SecA_CS"/>
</dbReference>
<dbReference type="InterPro" id="IPR011115">
    <property type="entry name" value="SecA_DEAD"/>
</dbReference>
<evidence type="ECO:0000256" key="17">
    <source>
        <dbReference type="SAM" id="Coils"/>
    </source>
</evidence>
<dbReference type="GO" id="GO:0006605">
    <property type="term" value="P:protein targeting"/>
    <property type="evidence" value="ECO:0007669"/>
    <property type="project" value="UniProtKB-UniRule"/>
</dbReference>
<evidence type="ECO:0000256" key="9">
    <source>
        <dbReference type="ARBA" id="ARBA00022840"/>
    </source>
</evidence>
<feature type="binding site" evidence="15">
    <location>
        <position position="84"/>
    </location>
    <ligand>
        <name>ATP</name>
        <dbReference type="ChEBI" id="CHEBI:30616"/>
    </ligand>
</feature>
<dbReference type="NCBIfam" id="NF006630">
    <property type="entry name" value="PRK09200.1"/>
    <property type="match status" value="1"/>
</dbReference>
<dbReference type="InterPro" id="IPR001650">
    <property type="entry name" value="Helicase_C-like"/>
</dbReference>
<dbReference type="FunFam" id="3.40.50.300:FF:000081">
    <property type="entry name" value="Preprotein translocase subunit SecA"/>
    <property type="match status" value="1"/>
</dbReference>
<dbReference type="Gene3D" id="3.40.50.300">
    <property type="entry name" value="P-loop containing nucleotide triphosphate hydrolases"/>
    <property type="match status" value="3"/>
</dbReference>
<dbReference type="CDD" id="cd17928">
    <property type="entry name" value="DEXDc_SecA"/>
    <property type="match status" value="1"/>
</dbReference>
<dbReference type="InterPro" id="IPR044722">
    <property type="entry name" value="SecA_SF2_C"/>
</dbReference>
<keyword evidence="22" id="KW-1185">Reference proteome</keyword>
<evidence type="ECO:0000256" key="12">
    <source>
        <dbReference type="ARBA" id="ARBA00023010"/>
    </source>
</evidence>
<dbReference type="GO" id="GO:0065002">
    <property type="term" value="P:intracellular protein transmembrane transport"/>
    <property type="evidence" value="ECO:0007669"/>
    <property type="project" value="UniProtKB-UniRule"/>
</dbReference>
<dbReference type="GO" id="GO:0005524">
    <property type="term" value="F:ATP binding"/>
    <property type="evidence" value="ECO:0007669"/>
    <property type="project" value="UniProtKB-UniRule"/>
</dbReference>
<comment type="subcellular location">
    <subcellularLocation>
        <location evidence="15">Cell membrane</location>
        <topology evidence="15">Peripheral membrane protein</topology>
        <orientation evidence="15">Cytoplasmic side</orientation>
    </subcellularLocation>
    <subcellularLocation>
        <location evidence="1 15">Cytoplasm</location>
    </subcellularLocation>
    <text evidence="15">Distribution is 50-50.</text>
</comment>
<evidence type="ECO:0000256" key="15">
    <source>
        <dbReference type="HAMAP-Rule" id="MF_01382"/>
    </source>
</evidence>
<dbReference type="InterPro" id="IPR011116">
    <property type="entry name" value="SecA_Wing/Scaffold"/>
</dbReference>
<keyword evidence="7 15" id="KW-0547">Nucleotide-binding</keyword>
<reference evidence="21" key="1">
    <citation type="journal article" date="2014" name="Int. J. Syst. Evol. Microbiol.">
        <title>Complete genome sequence of Corynebacterium casei LMG S-19264T (=DSM 44701T), isolated from a smear-ripened cheese.</title>
        <authorList>
            <consortium name="US DOE Joint Genome Institute (JGI-PGF)"/>
            <person name="Walter F."/>
            <person name="Albersmeier A."/>
            <person name="Kalinowski J."/>
            <person name="Ruckert C."/>
        </authorList>
    </citation>
    <scope>NUCLEOTIDE SEQUENCE</scope>
    <source>
        <strain evidence="21">JCM 18487</strain>
    </source>
</reference>
<comment type="catalytic activity">
    <reaction evidence="14 15">
        <text>ATP + H2O + cellular proteinSide 1 = ADP + phosphate + cellular proteinSide 2.</text>
        <dbReference type="EC" id="7.4.2.8"/>
    </reaction>
</comment>
<keyword evidence="13 15" id="KW-0472">Membrane</keyword>
<keyword evidence="17" id="KW-0175">Coiled coil</keyword>
<evidence type="ECO:0000256" key="13">
    <source>
        <dbReference type="ARBA" id="ARBA00023136"/>
    </source>
</evidence>
<keyword evidence="6" id="KW-0479">Metal-binding</keyword>
<dbReference type="GO" id="GO:0005886">
    <property type="term" value="C:plasma membrane"/>
    <property type="evidence" value="ECO:0007669"/>
    <property type="project" value="UniProtKB-SubCell"/>
</dbReference>
<feature type="domain" description="Helicase C-terminal" evidence="19">
    <location>
        <begin position="410"/>
        <end position="577"/>
    </location>
</feature>
<protein>
    <recommendedName>
        <fullName evidence="15 16">Protein translocase subunit SecA</fullName>
        <ecNumber evidence="15">7.4.2.8</ecNumber>
    </recommendedName>
</protein>
<evidence type="ECO:0000256" key="11">
    <source>
        <dbReference type="ARBA" id="ARBA00022967"/>
    </source>
</evidence>
<dbReference type="InterPro" id="IPR036670">
    <property type="entry name" value="SecA_X-link_sf"/>
</dbReference>
<evidence type="ECO:0000256" key="8">
    <source>
        <dbReference type="ARBA" id="ARBA00022833"/>
    </source>
</evidence>
<keyword evidence="9 15" id="KW-0067">ATP-binding</keyword>
<dbReference type="SUPFAM" id="SSF81886">
    <property type="entry name" value="Helical scaffold and wing domains of SecA"/>
    <property type="match status" value="1"/>
</dbReference>
<dbReference type="FunFam" id="3.40.50.300:FF:000694">
    <property type="entry name" value="Preprotein translocase subunit SecA"/>
    <property type="match status" value="1"/>
</dbReference>
<dbReference type="GO" id="GO:0046872">
    <property type="term" value="F:metal ion binding"/>
    <property type="evidence" value="ECO:0007669"/>
    <property type="project" value="UniProtKB-KW"/>
</dbReference>
<dbReference type="RefSeq" id="WP_188883402.1">
    <property type="nucleotide sequence ID" value="NZ_BMOY01000059.1"/>
</dbReference>
<dbReference type="Proteomes" id="UP000637695">
    <property type="component" value="Unassembled WGS sequence"/>
</dbReference>
<reference evidence="21" key="2">
    <citation type="submission" date="2020-09" db="EMBL/GenBank/DDBJ databases">
        <authorList>
            <person name="Sun Q."/>
            <person name="Ohkuma M."/>
        </authorList>
    </citation>
    <scope>NUCLEOTIDE SEQUENCE</scope>
    <source>
        <strain evidence="21">JCM 18487</strain>
    </source>
</reference>
<dbReference type="FunFam" id="1.10.3060.10:FF:000002">
    <property type="entry name" value="Preprotein translocase subunit SecA"/>
    <property type="match status" value="1"/>
</dbReference>
<keyword evidence="11 15" id="KW-1278">Translocase</keyword>
<dbReference type="Gene3D" id="1.10.3060.10">
    <property type="entry name" value="Helical scaffold and wing domains of SecA"/>
    <property type="match status" value="1"/>
</dbReference>
<dbReference type="Pfam" id="PF07516">
    <property type="entry name" value="SecA_SW"/>
    <property type="match status" value="1"/>
</dbReference>
<evidence type="ECO:0000313" key="22">
    <source>
        <dbReference type="Proteomes" id="UP000637695"/>
    </source>
</evidence>
<dbReference type="HAMAP" id="MF_01382">
    <property type="entry name" value="SecA"/>
    <property type="match status" value="1"/>
</dbReference>
<dbReference type="SMART" id="SM00957">
    <property type="entry name" value="SecA_DEAD"/>
    <property type="match status" value="1"/>
</dbReference>
<dbReference type="SUPFAM" id="SSF81767">
    <property type="entry name" value="Pre-protein crosslinking domain of SecA"/>
    <property type="match status" value="1"/>
</dbReference>
<dbReference type="AlphaFoldDB" id="A0A917KH28"/>
<feature type="coiled-coil region" evidence="17">
    <location>
        <begin position="1"/>
        <end position="28"/>
    </location>
</feature>
<feature type="domain" description="SecA family profile" evidence="20">
    <location>
        <begin position="1"/>
        <end position="570"/>
    </location>
</feature>
<dbReference type="PROSITE" id="PS51192">
    <property type="entry name" value="HELICASE_ATP_BIND_1"/>
    <property type="match status" value="1"/>
</dbReference>
<evidence type="ECO:0000256" key="6">
    <source>
        <dbReference type="ARBA" id="ARBA00022723"/>
    </source>
</evidence>
<evidence type="ECO:0000256" key="14">
    <source>
        <dbReference type="ARBA" id="ARBA00034006"/>
    </source>
</evidence>
<dbReference type="GO" id="GO:0008564">
    <property type="term" value="F:protein-exporting ATPase activity"/>
    <property type="evidence" value="ECO:0007669"/>
    <property type="project" value="UniProtKB-EC"/>
</dbReference>
<evidence type="ECO:0000256" key="10">
    <source>
        <dbReference type="ARBA" id="ARBA00022927"/>
    </source>
</evidence>
<gene>
    <name evidence="15" type="primary">secA</name>
    <name evidence="21" type="ORF">GCM10010885_23870</name>
</gene>
<evidence type="ECO:0000256" key="16">
    <source>
        <dbReference type="RuleBase" id="RU003874"/>
    </source>
</evidence>
<dbReference type="CDD" id="cd18803">
    <property type="entry name" value="SF2_C_secA"/>
    <property type="match status" value="1"/>
</dbReference>
<dbReference type="FunFam" id="3.90.1440.10:FF:000001">
    <property type="entry name" value="Preprotein translocase subunit SecA"/>
    <property type="match status" value="1"/>
</dbReference>
<dbReference type="InterPro" id="IPR036266">
    <property type="entry name" value="SecA_Wing/Scaffold_sf"/>
</dbReference>
<dbReference type="EMBL" id="BMOY01000059">
    <property type="protein sequence ID" value="GGJ13749.1"/>
    <property type="molecule type" value="Genomic_DNA"/>
</dbReference>
<dbReference type="InterPro" id="IPR000185">
    <property type="entry name" value="SecA"/>
</dbReference>
<dbReference type="PROSITE" id="PS51196">
    <property type="entry name" value="SECA_MOTOR_DEAD"/>
    <property type="match status" value="1"/>
</dbReference>
<feature type="binding site" evidence="15">
    <location>
        <begin position="102"/>
        <end position="106"/>
    </location>
    <ligand>
        <name>ATP</name>
        <dbReference type="ChEBI" id="CHEBI:30616"/>
    </ligand>
</feature>
<feature type="binding site" evidence="15">
    <location>
        <position position="492"/>
    </location>
    <ligand>
        <name>ATP</name>
        <dbReference type="ChEBI" id="CHEBI:30616"/>
    </ligand>
</feature>
<dbReference type="GO" id="GO:0043952">
    <property type="term" value="P:protein transport by the Sec complex"/>
    <property type="evidence" value="ECO:0007669"/>
    <property type="project" value="TreeGrafter"/>
</dbReference>
<evidence type="ECO:0000256" key="2">
    <source>
        <dbReference type="ARBA" id="ARBA00007650"/>
    </source>
</evidence>
<dbReference type="InterPro" id="IPR011130">
    <property type="entry name" value="SecA_preprotein_X-link_dom"/>
</dbReference>
<evidence type="ECO:0000256" key="5">
    <source>
        <dbReference type="ARBA" id="ARBA00022490"/>
    </source>
</evidence>
<evidence type="ECO:0000259" key="18">
    <source>
        <dbReference type="PROSITE" id="PS51192"/>
    </source>
</evidence>
<evidence type="ECO:0000256" key="4">
    <source>
        <dbReference type="ARBA" id="ARBA00022475"/>
    </source>
</evidence>
<keyword evidence="8" id="KW-0862">Zinc</keyword>
<comment type="similarity">
    <text evidence="2 15 16">Belongs to the SecA family.</text>
</comment>
<sequence>MGLLKRILDSNEREIARLRKKVDRINALEPEMEKLSDDELRGKTVEFRQRLANGESLDRLLPEAFAVVREASKRVLGKRHFDVQLMGGIVLHEGRIAEMKTGEGKTLVATLPSYLNALTGEGVHVVTVNDYLARRDAEDVGRIHRFLGLTVGLNVHDMNHQQKQEAYAADITYGTNNEFGFDYLRDNMVMSLQEMVQRPLNYAIVDEVDSILIDEARTPLIISGPAEKSADLYFRADLFVRSLQRDKDYVVDEKMRTVNLTEDSGVPKAERFFGVQNLFDPDNVALMHHITQALKAHALMKRDKDYVVHNDEVIIVDEFTGRLMYGRRYSEGLHQAIEAKEGVRVQNESKTLATITLQNYFRLYKKLAGMTGTAKTEEKEFIEIYGMDVVVIPTNKPMIRKDLGDVVYKTERAKFNAVVEEIVRRHAVGQPVLVGTTSIEKSEYLSNLLKRRGIPHQVLNAKHHEREAEIIAKAGQRGAVTIATNMAGRGTDIILGEGVAELGGLHVIGTERHESRRIDNQLRGRSGRQGDPGSSQFFLSLEDDLLRLFGSESISRLMERLGLEEDQPIENPMLTRAIERAQKKVEANNYDIRKHVLRYDDVMNKQREVIYRQRRQILEAQNLRPIIEGMGKDLIEHMLDVYCSEEQIPEDWDIPALIAYAESHFLQPGQVTEEELRRYEREELRDRLFELMLQNYDRREEELGDFLRDLERVIVLRTVDAKWMDHIDAMDQFRQGVHLRAYGQADPVVIYQKEGYEMFEAMIHSIEEEVILYVFKAQIAAQPVVVPFQSIPVQGG</sequence>
<evidence type="ECO:0000256" key="3">
    <source>
        <dbReference type="ARBA" id="ARBA00022448"/>
    </source>
</evidence>
<dbReference type="EC" id="7.4.2.8" evidence="15"/>
<evidence type="ECO:0000259" key="19">
    <source>
        <dbReference type="PROSITE" id="PS51194"/>
    </source>
</evidence>
<dbReference type="InterPro" id="IPR014001">
    <property type="entry name" value="Helicase_ATP-bd"/>
</dbReference>
<keyword evidence="10 15" id="KW-0653">Protein transport</keyword>
<dbReference type="SUPFAM" id="SSF52540">
    <property type="entry name" value="P-loop containing nucleoside triphosphate hydrolases"/>
    <property type="match status" value="2"/>
</dbReference>
<dbReference type="PANTHER" id="PTHR30612:SF0">
    <property type="entry name" value="CHLOROPLAST PROTEIN-TRANSPORTING ATPASE"/>
    <property type="match status" value="1"/>
</dbReference>
<dbReference type="PROSITE" id="PS51194">
    <property type="entry name" value="HELICASE_CTER"/>
    <property type="match status" value="1"/>
</dbReference>
<comment type="subunit">
    <text evidence="15">Monomer and homodimer. Part of the essential Sec protein translocation apparatus which comprises SecA, SecYEG and auxiliary proteins SecDF. Other proteins may also be involved.</text>
</comment>
<accession>A0A917KH28</accession>
<dbReference type="NCBIfam" id="TIGR00963">
    <property type="entry name" value="secA"/>
    <property type="match status" value="1"/>
</dbReference>
<evidence type="ECO:0000256" key="7">
    <source>
        <dbReference type="ARBA" id="ARBA00022741"/>
    </source>
</evidence>
<dbReference type="PRINTS" id="PR00906">
    <property type="entry name" value="SECA"/>
</dbReference>
<dbReference type="Gene3D" id="3.90.1440.10">
    <property type="entry name" value="SecA, preprotein cross-linking domain"/>
    <property type="match status" value="1"/>
</dbReference>
<evidence type="ECO:0000256" key="1">
    <source>
        <dbReference type="ARBA" id="ARBA00004496"/>
    </source>
</evidence>
<dbReference type="GO" id="GO:0005829">
    <property type="term" value="C:cytosol"/>
    <property type="evidence" value="ECO:0007669"/>
    <property type="project" value="TreeGrafter"/>
</dbReference>
<organism evidence="21 22">
    <name type="scientific">Alicyclobacillus cellulosilyticus</name>
    <dbReference type="NCBI Taxonomy" id="1003997"/>
    <lineage>
        <taxon>Bacteria</taxon>
        <taxon>Bacillati</taxon>
        <taxon>Bacillota</taxon>
        <taxon>Bacilli</taxon>
        <taxon>Bacillales</taxon>
        <taxon>Alicyclobacillaceae</taxon>
        <taxon>Alicyclobacillus</taxon>
    </lineage>
</organism>
<dbReference type="SMART" id="SM00958">
    <property type="entry name" value="SecA_PP_bind"/>
    <property type="match status" value="1"/>
</dbReference>
<dbReference type="NCBIfam" id="NF009538">
    <property type="entry name" value="PRK12904.1"/>
    <property type="match status" value="1"/>
</dbReference>
<keyword evidence="4 15" id="KW-1003">Cell membrane</keyword>
<keyword evidence="12 15" id="KW-0811">Translocation</keyword>
<comment type="caution">
    <text evidence="21">The sequence shown here is derived from an EMBL/GenBank/DDBJ whole genome shotgun (WGS) entry which is preliminary data.</text>
</comment>
<keyword evidence="5 15" id="KW-0963">Cytoplasm</keyword>
<evidence type="ECO:0000313" key="21">
    <source>
        <dbReference type="EMBL" id="GGJ13749.1"/>
    </source>
</evidence>
<dbReference type="Pfam" id="PF01043">
    <property type="entry name" value="SecA_PP_bind"/>
    <property type="match status" value="1"/>
</dbReference>
<evidence type="ECO:0000259" key="20">
    <source>
        <dbReference type="PROSITE" id="PS51196"/>
    </source>
</evidence>
<dbReference type="Pfam" id="PF21090">
    <property type="entry name" value="P-loop_SecA"/>
    <property type="match status" value="1"/>
</dbReference>
<keyword evidence="3 15" id="KW-0813">Transport</keyword>
<name>A0A917KH28_9BACL</name>
<dbReference type="GO" id="GO:0031522">
    <property type="term" value="C:cell envelope Sec protein transport complex"/>
    <property type="evidence" value="ECO:0007669"/>
    <property type="project" value="TreeGrafter"/>
</dbReference>
<dbReference type="GO" id="GO:0017038">
    <property type="term" value="P:protein import"/>
    <property type="evidence" value="ECO:0007669"/>
    <property type="project" value="InterPro"/>
</dbReference>
<proteinExistence type="inferred from homology"/>